<feature type="signal peptide" evidence="1">
    <location>
        <begin position="1"/>
        <end position="17"/>
    </location>
</feature>
<accession>A0A9W4USG4</accession>
<evidence type="ECO:0000313" key="2">
    <source>
        <dbReference type="EMBL" id="CAI6341340.1"/>
    </source>
</evidence>
<dbReference type="AlphaFoldDB" id="A0A9W4USG4"/>
<keyword evidence="1" id="KW-0732">Signal</keyword>
<organism evidence="2 3">
    <name type="scientific">Periconia digitata</name>
    <dbReference type="NCBI Taxonomy" id="1303443"/>
    <lineage>
        <taxon>Eukaryota</taxon>
        <taxon>Fungi</taxon>
        <taxon>Dikarya</taxon>
        <taxon>Ascomycota</taxon>
        <taxon>Pezizomycotina</taxon>
        <taxon>Dothideomycetes</taxon>
        <taxon>Pleosporomycetidae</taxon>
        <taxon>Pleosporales</taxon>
        <taxon>Massarineae</taxon>
        <taxon>Periconiaceae</taxon>
        <taxon>Periconia</taxon>
    </lineage>
</organism>
<dbReference type="EMBL" id="CAOQHR010000011">
    <property type="protein sequence ID" value="CAI6341340.1"/>
    <property type="molecule type" value="Genomic_DNA"/>
</dbReference>
<gene>
    <name evidence="2" type="ORF">PDIGIT_LOCUS14536</name>
</gene>
<proteinExistence type="predicted"/>
<dbReference type="SUPFAM" id="SSF49870">
    <property type="entry name" value="Osmotin, thaumatin-like protein"/>
    <property type="match status" value="1"/>
</dbReference>
<reference evidence="2" key="1">
    <citation type="submission" date="2023-01" db="EMBL/GenBank/DDBJ databases">
        <authorList>
            <person name="Van Ghelder C."/>
            <person name="Rancurel C."/>
        </authorList>
    </citation>
    <scope>NUCLEOTIDE SEQUENCE</scope>
    <source>
        <strain evidence="2">CNCM I-4278</strain>
    </source>
</reference>
<dbReference type="Proteomes" id="UP001152607">
    <property type="component" value="Unassembled WGS sequence"/>
</dbReference>
<protein>
    <submittedName>
        <fullName evidence="2">Uncharacterized protein</fullName>
    </submittedName>
</protein>
<comment type="caution">
    <text evidence="2">The sequence shown here is derived from an EMBL/GenBank/DDBJ whole genome shotgun (WGS) entry which is preliminary data.</text>
</comment>
<keyword evidence="3" id="KW-1185">Reference proteome</keyword>
<evidence type="ECO:0000256" key="1">
    <source>
        <dbReference type="SAM" id="SignalP"/>
    </source>
</evidence>
<dbReference type="InterPro" id="IPR037176">
    <property type="entry name" value="Osmotin/thaumatin-like_sf"/>
</dbReference>
<sequence>MVSSIFTLLALPALALCAPATLVPRGVQAGKASFRNNCPYSVKVEAFPGSGCSSNPGATVASGSTWSDKLQDCSGGNTALKVYEDGKSKPMQFEYGISGGMLWYDMSFIDCISGSSDMSECAGTAWAMKGNDNCKAWQCNGPNCCEQGYCDPYATNMAEEPTAGCGAAEGITDSSQFGVVIDLC</sequence>
<feature type="chain" id="PRO_5040990051" evidence="1">
    <location>
        <begin position="18"/>
        <end position="184"/>
    </location>
</feature>
<evidence type="ECO:0000313" key="3">
    <source>
        <dbReference type="Proteomes" id="UP001152607"/>
    </source>
</evidence>
<dbReference type="OrthoDB" id="5144514at2759"/>
<dbReference type="Pfam" id="PF04681">
    <property type="entry name" value="Bys1"/>
    <property type="match status" value="1"/>
</dbReference>
<dbReference type="InterPro" id="IPR006771">
    <property type="entry name" value="CetA-like"/>
</dbReference>
<name>A0A9W4USG4_9PLEO</name>